<evidence type="ECO:0000256" key="1">
    <source>
        <dbReference type="SAM" id="MobiDB-lite"/>
    </source>
</evidence>
<evidence type="ECO:0000313" key="3">
    <source>
        <dbReference type="EMBL" id="CBA14967.1"/>
    </source>
</evidence>
<reference evidence="3 4" key="1">
    <citation type="journal article" date="2009" name="BMC Genomics">
        <title>The complete genome sequence of Xanthomonas albilineans provides new insights into the reductive genome evolution of the xylem-limited Xanthomonadaceae.</title>
        <authorList>
            <person name="Pieretti I."/>
            <person name="Royer M."/>
            <person name="Barbe V."/>
            <person name="Carrere S."/>
            <person name="Koebnik R."/>
            <person name="Cociancich S."/>
            <person name="Couloux A."/>
            <person name="Darrasse A."/>
            <person name="Gouzy J."/>
            <person name="Jacques M.A."/>
            <person name="Lauber E."/>
            <person name="Manceau C."/>
            <person name="Mangenot S."/>
            <person name="Poussier S."/>
            <person name="Segurens B."/>
            <person name="Szurek B."/>
            <person name="Verdier V."/>
            <person name="Arlat M."/>
            <person name="Rott P."/>
        </authorList>
    </citation>
    <scope>NUCLEOTIDE SEQUENCE [LARGE SCALE GENOMIC DNA]</scope>
    <source>
        <strain evidence="4">GPE PC73 / CFBP 7063</strain>
    </source>
</reference>
<gene>
    <name evidence="3" type="ordered locus">XALc_0432</name>
</gene>
<keyword evidence="4" id="KW-1185">Reference proteome</keyword>
<sequence>MSDAQARAGTPDGATAEPTAATPSLGESLRIFRAAGREGLHASLHTGRALRRLVAADLALARVALVRALVWLIVSVAFGASAWILLMSALIALLHRMGWSWLASITATAGISLFFTALGAWQALRYLEMSKLDATRRQLAKLGIGNSDEDHNDASAPTGKASE</sequence>
<dbReference type="eggNOG" id="ENOG5032CER">
    <property type="taxonomic scope" value="Bacteria"/>
</dbReference>
<evidence type="ECO:0000256" key="2">
    <source>
        <dbReference type="SAM" id="Phobius"/>
    </source>
</evidence>
<dbReference type="GeneID" id="57875740"/>
<protein>
    <recommendedName>
        <fullName evidence="5">Phage holin family protein</fullName>
    </recommendedName>
</protein>
<keyword evidence="2" id="KW-0812">Transmembrane</keyword>
<proteinExistence type="predicted"/>
<dbReference type="EMBL" id="FP565176">
    <property type="protein sequence ID" value="CBA14967.1"/>
    <property type="molecule type" value="Genomic_DNA"/>
</dbReference>
<dbReference type="Proteomes" id="UP000001890">
    <property type="component" value="Chromosome"/>
</dbReference>
<feature type="transmembrane region" description="Helical" evidence="2">
    <location>
        <begin position="99"/>
        <end position="121"/>
    </location>
</feature>
<dbReference type="PATRIC" id="fig|29447.3.peg.434"/>
<feature type="region of interest" description="Disordered" evidence="1">
    <location>
        <begin position="1"/>
        <end position="21"/>
    </location>
</feature>
<name>D2UBS5_XANAP</name>
<keyword evidence="2" id="KW-0472">Membrane</keyword>
<dbReference type="KEGG" id="xal:XALC_0432"/>
<evidence type="ECO:0008006" key="5">
    <source>
        <dbReference type="Google" id="ProtNLM"/>
    </source>
</evidence>
<organism evidence="3 4">
    <name type="scientific">Xanthomonas albilineans (strain GPE PC73 / CFBP 7063)</name>
    <dbReference type="NCBI Taxonomy" id="380358"/>
    <lineage>
        <taxon>Bacteria</taxon>
        <taxon>Pseudomonadati</taxon>
        <taxon>Pseudomonadota</taxon>
        <taxon>Gammaproteobacteria</taxon>
        <taxon>Lysobacterales</taxon>
        <taxon>Lysobacteraceae</taxon>
        <taxon>Xanthomonas</taxon>
    </lineage>
</organism>
<evidence type="ECO:0000313" key="4">
    <source>
        <dbReference type="Proteomes" id="UP000001890"/>
    </source>
</evidence>
<dbReference type="RefSeq" id="WP_012914984.1">
    <property type="nucleotide sequence ID" value="NC_013722.1"/>
</dbReference>
<dbReference type="OrthoDB" id="6058188at2"/>
<accession>D2UBS5</accession>
<feature type="transmembrane region" description="Helical" evidence="2">
    <location>
        <begin position="68"/>
        <end position="93"/>
    </location>
</feature>
<dbReference type="STRING" id="380358.XALC_0432"/>
<dbReference type="AlphaFoldDB" id="D2UBS5"/>
<keyword evidence="2" id="KW-1133">Transmembrane helix</keyword>
<feature type="region of interest" description="Disordered" evidence="1">
    <location>
        <begin position="144"/>
        <end position="163"/>
    </location>
</feature>